<evidence type="ECO:0000313" key="2">
    <source>
        <dbReference type="Proteomes" id="UP000325440"/>
    </source>
</evidence>
<name>A0A5E4MH70_9HEMI</name>
<accession>A0A5E4MH70</accession>
<dbReference type="Proteomes" id="UP000325440">
    <property type="component" value="Unassembled WGS sequence"/>
</dbReference>
<proteinExistence type="predicted"/>
<sequence length="184" mass="21173">MRHKPQCQHLFQGFINSDSDNDGDVITQDVSIIGSEYIKNDLKFLSFLNKKREMHMDSEVISVSTPTTSTFHQKINSIGLDRIQIKDESVYRKISDTGYVSNLDNDIINNCDLTSKTYYSCSFEPKINIGHEDFKCQMVVSLGHQLCRLSADFYNFKSQMNYLKLELTLFVGNKDILSQNNTFN</sequence>
<gene>
    <name evidence="1" type="ORF">CINCED_3A008231</name>
</gene>
<dbReference type="EMBL" id="CABPRJ010000488">
    <property type="protein sequence ID" value="VVC29201.1"/>
    <property type="molecule type" value="Genomic_DNA"/>
</dbReference>
<evidence type="ECO:0000313" key="1">
    <source>
        <dbReference type="EMBL" id="VVC29201.1"/>
    </source>
</evidence>
<dbReference type="AlphaFoldDB" id="A0A5E4MH70"/>
<organism evidence="1 2">
    <name type="scientific">Cinara cedri</name>
    <dbReference type="NCBI Taxonomy" id="506608"/>
    <lineage>
        <taxon>Eukaryota</taxon>
        <taxon>Metazoa</taxon>
        <taxon>Ecdysozoa</taxon>
        <taxon>Arthropoda</taxon>
        <taxon>Hexapoda</taxon>
        <taxon>Insecta</taxon>
        <taxon>Pterygota</taxon>
        <taxon>Neoptera</taxon>
        <taxon>Paraneoptera</taxon>
        <taxon>Hemiptera</taxon>
        <taxon>Sternorrhyncha</taxon>
        <taxon>Aphidomorpha</taxon>
        <taxon>Aphidoidea</taxon>
        <taxon>Aphididae</taxon>
        <taxon>Lachninae</taxon>
        <taxon>Cinara</taxon>
    </lineage>
</organism>
<protein>
    <submittedName>
        <fullName evidence="1">Uncharacterized protein</fullName>
    </submittedName>
</protein>
<reference evidence="1 2" key="1">
    <citation type="submission" date="2019-08" db="EMBL/GenBank/DDBJ databases">
        <authorList>
            <person name="Alioto T."/>
            <person name="Alioto T."/>
            <person name="Gomez Garrido J."/>
        </authorList>
    </citation>
    <scope>NUCLEOTIDE SEQUENCE [LARGE SCALE GENOMIC DNA]</scope>
</reference>
<dbReference type="OrthoDB" id="7551382at2759"/>
<keyword evidence="2" id="KW-1185">Reference proteome</keyword>